<keyword evidence="2" id="KW-1185">Reference proteome</keyword>
<evidence type="ECO:0000313" key="1">
    <source>
        <dbReference type="EMBL" id="MFJ1268562.1"/>
    </source>
</evidence>
<gene>
    <name evidence="1" type="ORF">ACD661_08360</name>
</gene>
<dbReference type="SUPFAM" id="SSF140860">
    <property type="entry name" value="Pseudo ankyrin repeat-like"/>
    <property type="match status" value="1"/>
</dbReference>
<dbReference type="EMBL" id="JBGORX010000002">
    <property type="protein sequence ID" value="MFJ1268562.1"/>
    <property type="molecule type" value="Genomic_DNA"/>
</dbReference>
<organism evidence="1 2">
    <name type="scientific">Legionella lytica</name>
    <dbReference type="NCBI Taxonomy" id="96232"/>
    <lineage>
        <taxon>Bacteria</taxon>
        <taxon>Pseudomonadati</taxon>
        <taxon>Pseudomonadota</taxon>
        <taxon>Gammaproteobacteria</taxon>
        <taxon>Legionellales</taxon>
        <taxon>Legionellaceae</taxon>
        <taxon>Legionella</taxon>
    </lineage>
</organism>
<dbReference type="Proteomes" id="UP001615550">
    <property type="component" value="Unassembled WGS sequence"/>
</dbReference>
<evidence type="ECO:0000313" key="2">
    <source>
        <dbReference type="Proteomes" id="UP001615550"/>
    </source>
</evidence>
<accession>A0ABW8D8Q1</accession>
<proteinExistence type="predicted"/>
<reference evidence="1 2" key="1">
    <citation type="submission" date="2024-08" db="EMBL/GenBank/DDBJ databases">
        <title>Draft Genome Sequence of Legionella lytica strain DSB2004, Isolated From a Fire Sprinkler System.</title>
        <authorList>
            <person name="Everhart A.D."/>
            <person name="Kidane D.T."/>
            <person name="Farone A.L."/>
            <person name="Farone M.B."/>
        </authorList>
    </citation>
    <scope>NUCLEOTIDE SEQUENCE [LARGE SCALE GENOMIC DNA]</scope>
    <source>
        <strain evidence="1 2">DSB2004</strain>
    </source>
</reference>
<dbReference type="RefSeq" id="WP_400187408.1">
    <property type="nucleotide sequence ID" value="NZ_JBGORX010000002.1"/>
</dbReference>
<dbReference type="Gene3D" id="1.25.40.20">
    <property type="entry name" value="Ankyrin repeat-containing domain"/>
    <property type="match status" value="1"/>
</dbReference>
<comment type="caution">
    <text evidence="1">The sequence shown here is derived from an EMBL/GenBank/DDBJ whole genome shotgun (WGS) entry which is preliminary data.</text>
</comment>
<evidence type="ECO:0008006" key="3">
    <source>
        <dbReference type="Google" id="ProtNLM"/>
    </source>
</evidence>
<protein>
    <recommendedName>
        <fullName evidence="3">Ankyrin repeats (3 copies)</fullName>
    </recommendedName>
</protein>
<dbReference type="InterPro" id="IPR036770">
    <property type="entry name" value="Ankyrin_rpt-contain_sf"/>
</dbReference>
<name>A0ABW8D8Q1_9GAMM</name>
<sequence length="229" mass="25359">MGQSKSIENLFTVIKEYNKSENKTKKLTEIKGKAKKVFADHQTLDLVYDSLFSFAVSPLQAAIGSLEVFKLLIDEGANSFFSPKPDLGSPIDILANKYFSSYCSVEEKATFEWLMTAEDSPVFTWNKLANNSRLLHAFIIADLIPDELQMDELPIHRAIQAGRLDLVQEVITAAGSVQAAGDVYRMSILSPAIQTVLLGQKNAMELFQYLLQQGASTQKPNAAKLPPIM</sequence>